<evidence type="ECO:0000256" key="3">
    <source>
        <dbReference type="ARBA" id="ARBA00022475"/>
    </source>
</evidence>
<dbReference type="PANTHER" id="PTHR43386:SF1">
    <property type="entry name" value="D,D-DIPEPTIDE TRANSPORT SYSTEM PERMEASE PROTEIN DDPC-RELATED"/>
    <property type="match status" value="1"/>
</dbReference>
<feature type="transmembrane region" description="Helical" evidence="7">
    <location>
        <begin position="270"/>
        <end position="291"/>
    </location>
</feature>
<keyword evidence="6 7" id="KW-0472">Membrane</keyword>
<dbReference type="Gene3D" id="1.10.3720.10">
    <property type="entry name" value="MetI-like"/>
    <property type="match status" value="1"/>
</dbReference>
<dbReference type="InterPro" id="IPR035906">
    <property type="entry name" value="MetI-like_sf"/>
</dbReference>
<proteinExistence type="inferred from homology"/>
<dbReference type="eggNOG" id="COG1173">
    <property type="taxonomic scope" value="Bacteria"/>
</dbReference>
<keyword evidence="3" id="KW-1003">Cell membrane</keyword>
<dbReference type="GO" id="GO:0055085">
    <property type="term" value="P:transmembrane transport"/>
    <property type="evidence" value="ECO:0007669"/>
    <property type="project" value="InterPro"/>
</dbReference>
<dbReference type="RefSeq" id="WP_012446962.1">
    <property type="nucleotide sequence ID" value="NC_010718.1"/>
</dbReference>
<keyword evidence="2 7" id="KW-0813">Transport</keyword>
<dbReference type="Pfam" id="PF12911">
    <property type="entry name" value="OppC_N"/>
    <property type="match status" value="1"/>
</dbReference>
<comment type="subcellular location">
    <subcellularLocation>
        <location evidence="1 7">Cell membrane</location>
        <topology evidence="1 7">Multi-pass membrane protein</topology>
    </subcellularLocation>
</comment>
<dbReference type="AlphaFoldDB" id="B2A5R2"/>
<protein>
    <submittedName>
        <fullName evidence="9">Binding-protein-dependent transport systems inner membrane component</fullName>
    </submittedName>
</protein>
<evidence type="ECO:0000256" key="4">
    <source>
        <dbReference type="ARBA" id="ARBA00022692"/>
    </source>
</evidence>
<dbReference type="PANTHER" id="PTHR43386">
    <property type="entry name" value="OLIGOPEPTIDE TRANSPORT SYSTEM PERMEASE PROTEIN APPC"/>
    <property type="match status" value="1"/>
</dbReference>
<dbReference type="HOGENOM" id="CLU_028518_1_2_9"/>
<feature type="transmembrane region" description="Helical" evidence="7">
    <location>
        <begin position="102"/>
        <end position="128"/>
    </location>
</feature>
<evidence type="ECO:0000256" key="2">
    <source>
        <dbReference type="ARBA" id="ARBA00022448"/>
    </source>
</evidence>
<dbReference type="STRING" id="457570.Nther_0479"/>
<keyword evidence="5 7" id="KW-1133">Transmembrane helix</keyword>
<accession>B2A5R2</accession>
<feature type="transmembrane region" description="Helical" evidence="7">
    <location>
        <begin position="221"/>
        <end position="244"/>
    </location>
</feature>
<evidence type="ECO:0000313" key="9">
    <source>
        <dbReference type="EMBL" id="ACB84075.1"/>
    </source>
</evidence>
<evidence type="ECO:0000256" key="5">
    <source>
        <dbReference type="ARBA" id="ARBA00022989"/>
    </source>
</evidence>
<evidence type="ECO:0000313" key="10">
    <source>
        <dbReference type="Proteomes" id="UP000001683"/>
    </source>
</evidence>
<dbReference type="CDD" id="cd06261">
    <property type="entry name" value="TM_PBP2"/>
    <property type="match status" value="1"/>
</dbReference>
<dbReference type="InterPro" id="IPR025966">
    <property type="entry name" value="OppC_N"/>
</dbReference>
<dbReference type="InterPro" id="IPR000515">
    <property type="entry name" value="MetI-like"/>
</dbReference>
<evidence type="ECO:0000259" key="8">
    <source>
        <dbReference type="PROSITE" id="PS50928"/>
    </source>
</evidence>
<dbReference type="Proteomes" id="UP000001683">
    <property type="component" value="Chromosome"/>
</dbReference>
<dbReference type="NCBIfam" id="NF045476">
    <property type="entry name" value="Opp4C"/>
    <property type="match status" value="1"/>
</dbReference>
<dbReference type="FunCoup" id="B2A5R2">
    <property type="interactions" value="184"/>
</dbReference>
<reference evidence="9 10" key="2">
    <citation type="journal article" date="2011" name="J. Bacteriol.">
        <title>Complete genome sequence of the anaerobic, halophilic alkalithermophile Natranaerobius thermophilus JW/NM-WN-LF.</title>
        <authorList>
            <person name="Zhao B."/>
            <person name="Mesbah N.M."/>
            <person name="Dalin E."/>
            <person name="Goodwin L."/>
            <person name="Nolan M."/>
            <person name="Pitluck S."/>
            <person name="Chertkov O."/>
            <person name="Brettin T.S."/>
            <person name="Han J."/>
            <person name="Larimer F.W."/>
            <person name="Land M.L."/>
            <person name="Hauser L."/>
            <person name="Kyrpides N."/>
            <person name="Wiegel J."/>
        </authorList>
    </citation>
    <scope>NUCLEOTIDE SEQUENCE [LARGE SCALE GENOMIC DNA]</scope>
    <source>
        <strain evidence="10">ATCC BAA-1301 / DSM 18059 / JW/NM-WN-LF</strain>
    </source>
</reference>
<name>B2A5R2_NATTJ</name>
<keyword evidence="4 7" id="KW-0812">Transmembrane</keyword>
<dbReference type="Pfam" id="PF00528">
    <property type="entry name" value="BPD_transp_1"/>
    <property type="match status" value="1"/>
</dbReference>
<evidence type="ECO:0000256" key="6">
    <source>
        <dbReference type="ARBA" id="ARBA00023136"/>
    </source>
</evidence>
<organism evidence="9 10">
    <name type="scientific">Natranaerobius thermophilus (strain ATCC BAA-1301 / DSM 18059 / JW/NM-WN-LF)</name>
    <dbReference type="NCBI Taxonomy" id="457570"/>
    <lineage>
        <taxon>Bacteria</taxon>
        <taxon>Bacillati</taxon>
        <taxon>Bacillota</taxon>
        <taxon>Clostridia</taxon>
        <taxon>Natranaerobiales</taxon>
        <taxon>Natranaerobiaceae</taxon>
        <taxon>Natranaerobius</taxon>
    </lineage>
</organism>
<dbReference type="SUPFAM" id="SSF161098">
    <property type="entry name" value="MetI-like"/>
    <property type="match status" value="1"/>
</dbReference>
<sequence length="304" mass="33412">MAKNELNESTSQEVQSHGLSEEVESPIKLIWRRFKRNRLALIGLIVLLILVFGAVFAPFLTPHDRDTIDYANADAEPDSEHILGTDDRGRDMFTRLLYAGRVSLSVGIFATLLRILIGVTLGGIAGYYGGAVDNVIMRIADVFMSFPFLPIALTFVAILGPSIYNIMLVIAIIGWPGICRIVRAEILSLREQEFIEAAKALGLSDRTQIIKHLIPNTMAPIIVSATLGIAGAILTESFLSYLGLGVSPPTPTWGNLLSAAQESYIIRNRWWQWVPPGIMIFLAVMSLNLLGDGLRDALDPKLKE</sequence>
<dbReference type="GO" id="GO:0005886">
    <property type="term" value="C:plasma membrane"/>
    <property type="evidence" value="ECO:0007669"/>
    <property type="project" value="UniProtKB-SubCell"/>
</dbReference>
<dbReference type="InterPro" id="IPR050366">
    <property type="entry name" value="BP-dependent_transpt_permease"/>
</dbReference>
<comment type="similarity">
    <text evidence="7">Belongs to the binding-protein-dependent transport system permease family.</text>
</comment>
<evidence type="ECO:0000256" key="7">
    <source>
        <dbReference type="RuleBase" id="RU363032"/>
    </source>
</evidence>
<reference evidence="9 10" key="1">
    <citation type="submission" date="2008-04" db="EMBL/GenBank/DDBJ databases">
        <title>Complete sequence of chromosome of Natranaerobius thermophilus JW/NM-WN-LF.</title>
        <authorList>
            <consortium name="US DOE Joint Genome Institute"/>
            <person name="Copeland A."/>
            <person name="Lucas S."/>
            <person name="Lapidus A."/>
            <person name="Glavina del Rio T."/>
            <person name="Dalin E."/>
            <person name="Tice H."/>
            <person name="Bruce D."/>
            <person name="Goodwin L."/>
            <person name="Pitluck S."/>
            <person name="Chertkov O."/>
            <person name="Brettin T."/>
            <person name="Detter J.C."/>
            <person name="Han C."/>
            <person name="Kuske C.R."/>
            <person name="Schmutz J."/>
            <person name="Larimer F."/>
            <person name="Land M."/>
            <person name="Hauser L."/>
            <person name="Kyrpides N."/>
            <person name="Lykidis A."/>
            <person name="Mesbah N.M."/>
            <person name="Wiegel J."/>
        </authorList>
    </citation>
    <scope>NUCLEOTIDE SEQUENCE [LARGE SCALE GENOMIC DNA]</scope>
    <source>
        <strain evidence="10">ATCC BAA-1301 / DSM 18059 / JW/NM-WN-LF</strain>
    </source>
</reference>
<feature type="transmembrane region" description="Helical" evidence="7">
    <location>
        <begin position="163"/>
        <end position="182"/>
    </location>
</feature>
<dbReference type="KEGG" id="nth:Nther_0479"/>
<feature type="domain" description="ABC transmembrane type-1" evidence="8">
    <location>
        <begin position="100"/>
        <end position="291"/>
    </location>
</feature>
<feature type="transmembrane region" description="Helical" evidence="7">
    <location>
        <begin position="39"/>
        <end position="60"/>
    </location>
</feature>
<keyword evidence="10" id="KW-1185">Reference proteome</keyword>
<dbReference type="InParanoid" id="B2A5R2"/>
<gene>
    <name evidence="9" type="ordered locus">Nther_0479</name>
</gene>
<feature type="transmembrane region" description="Helical" evidence="7">
    <location>
        <begin position="135"/>
        <end position="157"/>
    </location>
</feature>
<dbReference type="EMBL" id="CP001034">
    <property type="protein sequence ID" value="ACB84075.1"/>
    <property type="molecule type" value="Genomic_DNA"/>
</dbReference>
<dbReference type="PROSITE" id="PS50928">
    <property type="entry name" value="ABC_TM1"/>
    <property type="match status" value="1"/>
</dbReference>
<evidence type="ECO:0000256" key="1">
    <source>
        <dbReference type="ARBA" id="ARBA00004651"/>
    </source>
</evidence>
<dbReference type="InterPro" id="IPR053523">
    <property type="entry name" value="Oligopeptide_permease_AppC"/>
</dbReference>